<dbReference type="InterPro" id="IPR053926">
    <property type="entry name" value="RecX_HTH_1st"/>
</dbReference>
<dbReference type="InterPro" id="IPR036388">
    <property type="entry name" value="WH-like_DNA-bd_sf"/>
</dbReference>
<proteinExistence type="inferred from homology"/>
<evidence type="ECO:0000256" key="1">
    <source>
        <dbReference type="ARBA" id="ARBA00004496"/>
    </source>
</evidence>
<gene>
    <name evidence="7" type="primary">recX</name>
    <name evidence="7" type="ORF">SCFA_3400004</name>
</gene>
<comment type="subcellular location">
    <subcellularLocation>
        <location evidence="1">Cytoplasm</location>
    </subcellularLocation>
</comment>
<name>A0A485M2Y8_9ZZZZ</name>
<evidence type="ECO:0000313" key="7">
    <source>
        <dbReference type="EMBL" id="VFU16717.1"/>
    </source>
</evidence>
<protein>
    <recommendedName>
        <fullName evidence="3">Regulatory protein RecX</fullName>
    </recommendedName>
</protein>
<dbReference type="Pfam" id="PF21982">
    <property type="entry name" value="RecX_HTH1"/>
    <property type="match status" value="1"/>
</dbReference>
<dbReference type="EMBL" id="CAADRN010000269">
    <property type="protein sequence ID" value="VFU16717.1"/>
    <property type="molecule type" value="Genomic_DNA"/>
</dbReference>
<dbReference type="GO" id="GO:0006282">
    <property type="term" value="P:regulation of DNA repair"/>
    <property type="evidence" value="ECO:0007669"/>
    <property type="project" value="InterPro"/>
</dbReference>
<evidence type="ECO:0000256" key="3">
    <source>
        <dbReference type="ARBA" id="ARBA00018111"/>
    </source>
</evidence>
<dbReference type="Pfam" id="PF02631">
    <property type="entry name" value="RecX_HTH2"/>
    <property type="match status" value="1"/>
</dbReference>
<dbReference type="HAMAP" id="MF_01114">
    <property type="entry name" value="RecX"/>
    <property type="match status" value="1"/>
</dbReference>
<evidence type="ECO:0000259" key="6">
    <source>
        <dbReference type="Pfam" id="PF21982"/>
    </source>
</evidence>
<keyword evidence="4" id="KW-0963">Cytoplasm</keyword>
<dbReference type="InterPro" id="IPR053924">
    <property type="entry name" value="RecX_HTH_2nd"/>
</dbReference>
<dbReference type="PANTHER" id="PTHR33602">
    <property type="entry name" value="REGULATORY PROTEIN RECX FAMILY PROTEIN"/>
    <property type="match status" value="1"/>
</dbReference>
<organism evidence="7">
    <name type="scientific">anaerobic digester metagenome</name>
    <dbReference type="NCBI Taxonomy" id="1263854"/>
    <lineage>
        <taxon>unclassified sequences</taxon>
        <taxon>metagenomes</taxon>
        <taxon>ecological metagenomes</taxon>
    </lineage>
</organism>
<comment type="similarity">
    <text evidence="2">Belongs to the RecX family.</text>
</comment>
<dbReference type="AlphaFoldDB" id="A0A485M2Y8"/>
<dbReference type="Gene3D" id="1.10.10.10">
    <property type="entry name" value="Winged helix-like DNA-binding domain superfamily/Winged helix DNA-binding domain"/>
    <property type="match status" value="2"/>
</dbReference>
<evidence type="ECO:0000259" key="5">
    <source>
        <dbReference type="Pfam" id="PF02631"/>
    </source>
</evidence>
<sequence>MNKETKQAMTCACKLLTTRRRTRRELEVHLGRKGFSSEVISLVLEKLEHYGYLDDKTFARLWVEQRLAKRGLARLKSELKEKGVEPGLISEIMSELEPEAEYNAAMALALKKVQKSGGCYPFPRMAGFLQRRGFSFEIIGRICRALTDSRILSDPTDSQC</sequence>
<reference evidence="7" key="1">
    <citation type="submission" date="2019-03" db="EMBL/GenBank/DDBJ databases">
        <authorList>
            <person name="Hao L."/>
        </authorList>
    </citation>
    <scope>NUCLEOTIDE SEQUENCE</scope>
</reference>
<dbReference type="GO" id="GO:0005737">
    <property type="term" value="C:cytoplasm"/>
    <property type="evidence" value="ECO:0007669"/>
    <property type="project" value="UniProtKB-SubCell"/>
</dbReference>
<evidence type="ECO:0000256" key="4">
    <source>
        <dbReference type="ARBA" id="ARBA00022490"/>
    </source>
</evidence>
<evidence type="ECO:0000256" key="2">
    <source>
        <dbReference type="ARBA" id="ARBA00009695"/>
    </source>
</evidence>
<dbReference type="PANTHER" id="PTHR33602:SF1">
    <property type="entry name" value="REGULATORY PROTEIN RECX FAMILY PROTEIN"/>
    <property type="match status" value="1"/>
</dbReference>
<feature type="domain" description="RecX second three-helical" evidence="5">
    <location>
        <begin position="54"/>
        <end position="91"/>
    </location>
</feature>
<accession>A0A485M2Y8</accession>
<feature type="domain" description="RecX first three-helical" evidence="6">
    <location>
        <begin position="8"/>
        <end position="47"/>
    </location>
</feature>
<dbReference type="InterPro" id="IPR003783">
    <property type="entry name" value="Regulatory_RecX"/>
</dbReference>